<dbReference type="EMBL" id="QLUW01000001">
    <property type="protein sequence ID" value="RAP78109.1"/>
    <property type="molecule type" value="Genomic_DNA"/>
</dbReference>
<dbReference type="PANTHER" id="PTHR30204:SF67">
    <property type="entry name" value="HTH-TYPE TRANSCRIPTIONAL REGULATOR MLRA-RELATED"/>
    <property type="match status" value="1"/>
</dbReference>
<comment type="caution">
    <text evidence="5">The sequence shown here is derived from an EMBL/GenBank/DDBJ whole genome shotgun (WGS) entry which is preliminary data.</text>
</comment>
<dbReference type="Gene3D" id="1.10.1660.10">
    <property type="match status" value="1"/>
</dbReference>
<dbReference type="SMART" id="SM00422">
    <property type="entry name" value="HTH_MERR"/>
    <property type="match status" value="1"/>
</dbReference>
<name>A0A328U697_9BACL</name>
<keyword evidence="3" id="KW-0804">Transcription</keyword>
<dbReference type="Gene3D" id="1.10.1240.10">
    <property type="entry name" value="Methionine synthase domain"/>
    <property type="match status" value="1"/>
</dbReference>
<keyword evidence="1" id="KW-0805">Transcription regulation</keyword>
<evidence type="ECO:0000256" key="3">
    <source>
        <dbReference type="ARBA" id="ARBA00023163"/>
    </source>
</evidence>
<dbReference type="OrthoDB" id="9800334at2"/>
<dbReference type="InterPro" id="IPR009061">
    <property type="entry name" value="DNA-bd_dom_put_sf"/>
</dbReference>
<evidence type="ECO:0000256" key="2">
    <source>
        <dbReference type="ARBA" id="ARBA00023125"/>
    </source>
</evidence>
<protein>
    <recommendedName>
        <fullName evidence="4">HTH merR-type domain-containing protein</fullName>
    </recommendedName>
</protein>
<evidence type="ECO:0000313" key="6">
    <source>
        <dbReference type="Proteomes" id="UP000249260"/>
    </source>
</evidence>
<dbReference type="InterPro" id="IPR047057">
    <property type="entry name" value="MerR_fam"/>
</dbReference>
<evidence type="ECO:0000313" key="5">
    <source>
        <dbReference type="EMBL" id="RAP78109.1"/>
    </source>
</evidence>
<dbReference type="InterPro" id="IPR036594">
    <property type="entry name" value="Meth_synthase_dom"/>
</dbReference>
<feature type="domain" description="HTH merR-type" evidence="4">
    <location>
        <begin position="7"/>
        <end position="76"/>
    </location>
</feature>
<keyword evidence="2" id="KW-0238">DNA-binding</keyword>
<sequence>MPLLGALYTIKEVSELTGLSTQLIRKWEQRYAAVNPLRMPNGYRGYTAQDIETIRWLKRRVDEGKPIGMAAMELKSLLYSNIQPPLADSVDGEGERQGPIGMLLHYLEQADLCGAEKVYQQLRALRSMELLLAEVIKPALLELGERFERGELNESQKNAGSQFIRDRWMASRI</sequence>
<proteinExistence type="predicted"/>
<keyword evidence="6" id="KW-1185">Reference proteome</keyword>
<reference evidence="5 6" key="1">
    <citation type="submission" date="2018-06" db="EMBL/GenBank/DDBJ databases">
        <title>Paenibacillus montanisoli sp. nov., isolated from mountain area soil.</title>
        <authorList>
            <person name="Wu M."/>
        </authorList>
    </citation>
    <scope>NUCLEOTIDE SEQUENCE [LARGE SCALE GENOMIC DNA]</scope>
    <source>
        <strain evidence="5 6">RA17</strain>
    </source>
</reference>
<dbReference type="GO" id="GO:0003677">
    <property type="term" value="F:DNA binding"/>
    <property type="evidence" value="ECO:0007669"/>
    <property type="project" value="UniProtKB-KW"/>
</dbReference>
<dbReference type="PANTHER" id="PTHR30204">
    <property type="entry name" value="REDOX-CYCLING DRUG-SENSING TRANSCRIPTIONAL ACTIVATOR SOXR"/>
    <property type="match status" value="1"/>
</dbReference>
<dbReference type="AlphaFoldDB" id="A0A328U697"/>
<organism evidence="5 6">
    <name type="scientific">Paenibacillus montanisoli</name>
    <dbReference type="NCBI Taxonomy" id="2081970"/>
    <lineage>
        <taxon>Bacteria</taxon>
        <taxon>Bacillati</taxon>
        <taxon>Bacillota</taxon>
        <taxon>Bacilli</taxon>
        <taxon>Bacillales</taxon>
        <taxon>Paenibacillaceae</taxon>
        <taxon>Paenibacillus</taxon>
    </lineage>
</organism>
<dbReference type="InterPro" id="IPR000551">
    <property type="entry name" value="MerR-type_HTH_dom"/>
</dbReference>
<dbReference type="Pfam" id="PF13411">
    <property type="entry name" value="MerR_1"/>
    <property type="match status" value="1"/>
</dbReference>
<accession>A0A328U697</accession>
<gene>
    <name evidence="5" type="ORF">DL346_06640</name>
</gene>
<evidence type="ECO:0000256" key="1">
    <source>
        <dbReference type="ARBA" id="ARBA00023015"/>
    </source>
</evidence>
<dbReference type="Proteomes" id="UP000249260">
    <property type="component" value="Unassembled WGS sequence"/>
</dbReference>
<evidence type="ECO:0000259" key="4">
    <source>
        <dbReference type="PROSITE" id="PS50937"/>
    </source>
</evidence>
<dbReference type="GO" id="GO:0003700">
    <property type="term" value="F:DNA-binding transcription factor activity"/>
    <property type="evidence" value="ECO:0007669"/>
    <property type="project" value="InterPro"/>
</dbReference>
<dbReference type="SUPFAM" id="SSF46955">
    <property type="entry name" value="Putative DNA-binding domain"/>
    <property type="match status" value="1"/>
</dbReference>
<dbReference type="PROSITE" id="PS50937">
    <property type="entry name" value="HTH_MERR_2"/>
    <property type="match status" value="1"/>
</dbReference>